<dbReference type="Pfam" id="PF13439">
    <property type="entry name" value="Glyco_transf_4"/>
    <property type="match status" value="1"/>
</dbReference>
<dbReference type="CDD" id="cd03801">
    <property type="entry name" value="GT4_PimA-like"/>
    <property type="match status" value="1"/>
</dbReference>
<dbReference type="SUPFAM" id="SSF53756">
    <property type="entry name" value="UDP-Glycosyltransferase/glycogen phosphorylase"/>
    <property type="match status" value="1"/>
</dbReference>
<dbReference type="Pfam" id="PF00534">
    <property type="entry name" value="Glycos_transf_1"/>
    <property type="match status" value="1"/>
</dbReference>
<dbReference type="GO" id="GO:0016757">
    <property type="term" value="F:glycosyltransferase activity"/>
    <property type="evidence" value="ECO:0007669"/>
    <property type="project" value="InterPro"/>
</dbReference>
<dbReference type="PANTHER" id="PTHR45947:SF3">
    <property type="entry name" value="SULFOQUINOVOSYL TRANSFERASE SQD2"/>
    <property type="match status" value="1"/>
</dbReference>
<proteinExistence type="predicted"/>
<dbReference type="GeneID" id="13302106"/>
<accession>A0A5C0XQC2</accession>
<keyword evidence="3" id="KW-0808">Transferase</keyword>
<dbReference type="InterPro" id="IPR050194">
    <property type="entry name" value="Glycosyltransferase_grp1"/>
</dbReference>
<dbReference type="AlphaFoldDB" id="A0A5C0XQC2"/>
<dbReference type="GeneID" id="41712098"/>
<evidence type="ECO:0000259" key="1">
    <source>
        <dbReference type="Pfam" id="PF00534"/>
    </source>
</evidence>
<protein>
    <submittedName>
        <fullName evidence="3">Glycosyltransferase family 4 protein</fullName>
    </submittedName>
</protein>
<evidence type="ECO:0000259" key="2">
    <source>
        <dbReference type="Pfam" id="PF13439"/>
    </source>
</evidence>
<dbReference type="RefSeq" id="WP_011011422.1">
    <property type="nucleotide sequence ID" value="NC_003413.1"/>
</dbReference>
<dbReference type="InterPro" id="IPR028098">
    <property type="entry name" value="Glyco_trans_4-like_N"/>
</dbReference>
<evidence type="ECO:0000313" key="3">
    <source>
        <dbReference type="EMBL" id="QEK78024.1"/>
    </source>
</evidence>
<gene>
    <name evidence="3" type="ORF">PFDSM3638_01475</name>
</gene>
<name>A0A5C0XQC2_PYRFU</name>
<dbReference type="Gene3D" id="3.40.50.2000">
    <property type="entry name" value="Glycogen Phosphorylase B"/>
    <property type="match status" value="2"/>
</dbReference>
<dbReference type="InterPro" id="IPR001296">
    <property type="entry name" value="Glyco_trans_1"/>
</dbReference>
<dbReference type="Proteomes" id="UP000324354">
    <property type="component" value="Chromosome"/>
</dbReference>
<dbReference type="OrthoDB" id="132546at2157"/>
<sequence>MRILLVGHYPPHKGGVARHVKQLKECLEKRHEVYVLTYGTVAVEEENVYSVKVPNIFGIRGTSFALLASKKIVKLHEKYNFDLVHAHYVGTTSFAGVLAKRKTGVPLVITAHGSDLEFMSRLPLGGYFVKTSIMEADYVIAVSHYLAKKALELGASRISVIPNWTELSGESERKYILFLGRVASYKGIEDFIELAKRFPGEEFVVAGEGPLLKKLRAKSPPNVKFLGYVPAEDVLKKAKVLVLPSKREGFGLVVIEANSFKVPVLGRNVGGIRELIRFSKNGYLFEDIEDAITYLKTLLVPKTNVKLGSIGKRISKGHSQEKMCERVEEIYREVIS</sequence>
<feature type="domain" description="Glycosyltransferase subfamily 4-like N-terminal" evidence="2">
    <location>
        <begin position="14"/>
        <end position="165"/>
    </location>
</feature>
<organism evidence="3 4">
    <name type="scientific">Pyrococcus furiosus (strain ATCC 43587 / DSM 3638 / JCM 8422 / Vc1)</name>
    <dbReference type="NCBI Taxonomy" id="186497"/>
    <lineage>
        <taxon>Archaea</taxon>
        <taxon>Methanobacteriati</taxon>
        <taxon>Methanobacteriota</taxon>
        <taxon>Thermococci</taxon>
        <taxon>Thermococcales</taxon>
        <taxon>Thermococcaceae</taxon>
        <taxon>Pyrococcus</taxon>
    </lineage>
</organism>
<dbReference type="PANTHER" id="PTHR45947">
    <property type="entry name" value="SULFOQUINOVOSYL TRANSFERASE SQD2"/>
    <property type="match status" value="1"/>
</dbReference>
<reference evidence="3 4" key="1">
    <citation type="submission" date="2017-08" db="EMBL/GenBank/DDBJ databases">
        <title>Resequencing and Reannotation of the genome of Pyrococcus furiosus type strain DSM3638.</title>
        <authorList>
            <person name="Reichelt R.M."/>
            <person name="Bunk B."/>
        </authorList>
    </citation>
    <scope>NUCLEOTIDE SEQUENCE [LARGE SCALE GENOMIC DNA]</scope>
    <source>
        <strain evidence="3 4">DSM 3638</strain>
    </source>
</reference>
<evidence type="ECO:0000313" key="4">
    <source>
        <dbReference type="Proteomes" id="UP000324354"/>
    </source>
</evidence>
<dbReference type="EMBL" id="CP023154">
    <property type="protein sequence ID" value="QEK78024.1"/>
    <property type="molecule type" value="Genomic_DNA"/>
</dbReference>
<feature type="domain" description="Glycosyl transferase family 1" evidence="1">
    <location>
        <begin position="171"/>
        <end position="288"/>
    </location>
</feature>